<dbReference type="AlphaFoldDB" id="A0A150P855"/>
<evidence type="ECO:0000259" key="1">
    <source>
        <dbReference type="Pfam" id="PF22302"/>
    </source>
</evidence>
<dbReference type="EMBL" id="JELX01003584">
    <property type="protein sequence ID" value="KYF51862.1"/>
    <property type="molecule type" value="Genomic_DNA"/>
</dbReference>
<dbReference type="Pfam" id="PF22302">
    <property type="entry name" value="DUF6968"/>
    <property type="match status" value="1"/>
</dbReference>
<gene>
    <name evidence="2" type="ORF">BE04_45385</name>
</gene>
<comment type="caution">
    <text evidence="2">The sequence shown here is derived from an EMBL/GenBank/DDBJ whole genome shotgun (WGS) entry which is preliminary data.</text>
</comment>
<proteinExistence type="predicted"/>
<name>A0A150P855_SORCE</name>
<dbReference type="InterPro" id="IPR054241">
    <property type="entry name" value="DUF6968"/>
</dbReference>
<evidence type="ECO:0000313" key="2">
    <source>
        <dbReference type="EMBL" id="KYF51862.1"/>
    </source>
</evidence>
<organism evidence="2 3">
    <name type="scientific">Sorangium cellulosum</name>
    <name type="common">Polyangium cellulosum</name>
    <dbReference type="NCBI Taxonomy" id="56"/>
    <lineage>
        <taxon>Bacteria</taxon>
        <taxon>Pseudomonadati</taxon>
        <taxon>Myxococcota</taxon>
        <taxon>Polyangia</taxon>
        <taxon>Polyangiales</taxon>
        <taxon>Polyangiaceae</taxon>
        <taxon>Sorangium</taxon>
    </lineage>
</organism>
<sequence length="61" mass="6417">MEVAGAGDTDKSHGAGIDAFQALYSALHLIPAMLVKYEDDGRLSWLGEGWTGVPAIDLTNA</sequence>
<protein>
    <recommendedName>
        <fullName evidence="1">DUF6968 domain-containing protein</fullName>
    </recommendedName>
</protein>
<accession>A0A150P855</accession>
<dbReference type="Proteomes" id="UP000075604">
    <property type="component" value="Unassembled WGS sequence"/>
</dbReference>
<feature type="domain" description="DUF6968" evidence="1">
    <location>
        <begin position="2"/>
        <end position="54"/>
    </location>
</feature>
<evidence type="ECO:0000313" key="3">
    <source>
        <dbReference type="Proteomes" id="UP000075604"/>
    </source>
</evidence>
<reference evidence="2 3" key="1">
    <citation type="submission" date="2014-02" db="EMBL/GenBank/DDBJ databases">
        <title>The small core and large imbalanced accessory genome model reveals a collaborative survival strategy of Sorangium cellulosum strains in nature.</title>
        <authorList>
            <person name="Han K."/>
            <person name="Peng R."/>
            <person name="Blom J."/>
            <person name="Li Y.-Z."/>
        </authorList>
    </citation>
    <scope>NUCLEOTIDE SEQUENCE [LARGE SCALE GENOMIC DNA]</scope>
    <source>
        <strain evidence="2 3">So0157-18</strain>
    </source>
</reference>